<proteinExistence type="predicted"/>
<dbReference type="OrthoDB" id="9804126at2"/>
<dbReference type="GO" id="GO:0005524">
    <property type="term" value="F:ATP binding"/>
    <property type="evidence" value="ECO:0007669"/>
    <property type="project" value="InterPro"/>
</dbReference>
<dbReference type="eggNOG" id="COG0773">
    <property type="taxonomic scope" value="Bacteria"/>
</dbReference>
<dbReference type="KEGG" id="pbr:PB2503_09674"/>
<organism evidence="3 4">
    <name type="scientific">Parvularcula bermudensis (strain ATCC BAA-594 / HTCC2503 / KCTC 12087)</name>
    <dbReference type="NCBI Taxonomy" id="314260"/>
    <lineage>
        <taxon>Bacteria</taxon>
        <taxon>Pseudomonadati</taxon>
        <taxon>Pseudomonadota</taxon>
        <taxon>Alphaproteobacteria</taxon>
        <taxon>Parvularculales</taxon>
        <taxon>Parvularculaceae</taxon>
        <taxon>Parvularcula</taxon>
    </lineage>
</organism>
<dbReference type="InterPro" id="IPR050061">
    <property type="entry name" value="MurCDEF_pg_biosynth"/>
</dbReference>
<dbReference type="InterPro" id="IPR036565">
    <property type="entry name" value="Mur-like_cat_sf"/>
</dbReference>
<dbReference type="RefSeq" id="WP_013300961.1">
    <property type="nucleotide sequence ID" value="NC_014414.1"/>
</dbReference>
<dbReference type="PANTHER" id="PTHR43445:SF5">
    <property type="entry name" value="UDP-N-ACETYLMURAMATE--L-ALANYL-GAMMA-D-GLUTAMYL-MESO-2,6-DIAMINOHEPTANDIOATE LIGASE"/>
    <property type="match status" value="1"/>
</dbReference>
<feature type="domain" description="Mur ligase N-terminal catalytic" evidence="1">
    <location>
        <begin position="5"/>
        <end position="107"/>
    </location>
</feature>
<feature type="domain" description="Mur ligase central" evidence="2">
    <location>
        <begin position="113"/>
        <end position="303"/>
    </location>
</feature>
<dbReference type="EMBL" id="CP002156">
    <property type="protein sequence ID" value="ADM09987.1"/>
    <property type="molecule type" value="Genomic_DNA"/>
</dbReference>
<dbReference type="SUPFAM" id="SSF51984">
    <property type="entry name" value="MurCD N-terminal domain"/>
    <property type="match status" value="1"/>
</dbReference>
<dbReference type="Gene3D" id="3.40.50.720">
    <property type="entry name" value="NAD(P)-binding Rossmann-like Domain"/>
    <property type="match status" value="1"/>
</dbReference>
<dbReference type="Pfam" id="PF08245">
    <property type="entry name" value="Mur_ligase_M"/>
    <property type="match status" value="1"/>
</dbReference>
<dbReference type="SUPFAM" id="SSF53623">
    <property type="entry name" value="MurD-like peptide ligases, catalytic domain"/>
    <property type="match status" value="1"/>
</dbReference>
<dbReference type="Pfam" id="PF01225">
    <property type="entry name" value="Mur_ligase"/>
    <property type="match status" value="1"/>
</dbReference>
<dbReference type="STRING" id="314260.PB2503_09674"/>
<evidence type="ECO:0000259" key="1">
    <source>
        <dbReference type="Pfam" id="PF01225"/>
    </source>
</evidence>
<dbReference type="Proteomes" id="UP000001302">
    <property type="component" value="Chromosome"/>
</dbReference>
<sequence length="480" mass="52257">MTKRAHLIGICGAGMSAVARLLQQTGYEVTGSDSGIYPPVSTYLTQLGLHPIEGHRADNLPSDPDLIVIGKHATLVPETNEEVRAAFSYYADRVRSFPQVLAQLTEDRRRTVVAGSYGKSSLSTLITHALLFAERDPGWFIGAIPRGLSHSSHIGGTGPFIFEGDEYPSANFDDRSKFLHYQPHTVVLTSATHDHVNVFPTLADYHRPFGALLQDLATREGCFVACTDERHAARFFDDYDGTKVSYGLVEGADFTARAIKPGDPLEGTPTRFDLLARGELIAGMQTLELGRHAVQNICGAAAYLLGEKQMSPALFREAVGAFQGLTRRLDRKAENGPYLIYEGFGSSLEKARSAIEAARLHFPDRRLVVLFEPHTFTWRNKKALDQYDRAFDGVDQVYVAAPPETAAGSHDQASLDEIVERIRANNETVTPLPDPAAIVDILPTLSPSKDFLLILSSGSFGGHLPPLLDRAEAAGTAASS</sequence>
<dbReference type="GO" id="GO:0016881">
    <property type="term" value="F:acid-amino acid ligase activity"/>
    <property type="evidence" value="ECO:0007669"/>
    <property type="project" value="InterPro"/>
</dbReference>
<reference evidence="3 4" key="2">
    <citation type="journal article" date="2011" name="J. Bacteriol.">
        <title>Complete genome sequence of strain HTCC2503T of Parvularcula bermudensis, the type species of the order "Parvularculales" in the class Alphaproteobacteria.</title>
        <authorList>
            <person name="Oh H.M."/>
            <person name="Kang I."/>
            <person name="Vergin K.L."/>
            <person name="Kang D."/>
            <person name="Rhee K.H."/>
            <person name="Giovannoni S.J."/>
            <person name="Cho J.C."/>
        </authorList>
    </citation>
    <scope>NUCLEOTIDE SEQUENCE [LARGE SCALE GENOMIC DNA]</scope>
    <source>
        <strain evidence="4">ATCC BAA-594 / HTCC2503 / KCTC 12087</strain>
    </source>
</reference>
<evidence type="ECO:0000313" key="3">
    <source>
        <dbReference type="EMBL" id="ADM09987.1"/>
    </source>
</evidence>
<dbReference type="HOGENOM" id="CLU_028104_0_2_5"/>
<dbReference type="Gene3D" id="3.40.1190.10">
    <property type="entry name" value="Mur-like, catalytic domain"/>
    <property type="match status" value="1"/>
</dbReference>
<keyword evidence="4" id="KW-1185">Reference proteome</keyword>
<evidence type="ECO:0000259" key="2">
    <source>
        <dbReference type="Pfam" id="PF08245"/>
    </source>
</evidence>
<dbReference type="SUPFAM" id="SSF53244">
    <property type="entry name" value="MurD-like peptide ligases, peptide-binding domain"/>
    <property type="match status" value="1"/>
</dbReference>
<keyword evidence="3" id="KW-0436">Ligase</keyword>
<dbReference type="InterPro" id="IPR036615">
    <property type="entry name" value="Mur_ligase_C_dom_sf"/>
</dbReference>
<name>E0TDS1_PARBH</name>
<dbReference type="Gene3D" id="3.90.190.20">
    <property type="entry name" value="Mur ligase, C-terminal domain"/>
    <property type="match status" value="1"/>
</dbReference>
<dbReference type="InterPro" id="IPR013221">
    <property type="entry name" value="Mur_ligase_cen"/>
</dbReference>
<evidence type="ECO:0000313" key="4">
    <source>
        <dbReference type="Proteomes" id="UP000001302"/>
    </source>
</evidence>
<protein>
    <submittedName>
        <fullName evidence="3">Putative UDP-N-acetylmuramate:L-alanyl-gamma-D-glutamyl-meso-diamino pimelate ligase</fullName>
    </submittedName>
</protein>
<reference evidence="4" key="1">
    <citation type="submission" date="2010-08" db="EMBL/GenBank/DDBJ databases">
        <title>Genome sequence of Parvularcula bermudensis HTCC2503.</title>
        <authorList>
            <person name="Kang D.-M."/>
            <person name="Oh H.-M."/>
            <person name="Cho J.-C."/>
        </authorList>
    </citation>
    <scope>NUCLEOTIDE SEQUENCE [LARGE SCALE GENOMIC DNA]</scope>
    <source>
        <strain evidence="4">ATCC BAA-594 / HTCC2503 / KCTC 12087</strain>
    </source>
</reference>
<dbReference type="InterPro" id="IPR000713">
    <property type="entry name" value="Mur_ligase_N"/>
</dbReference>
<dbReference type="PANTHER" id="PTHR43445">
    <property type="entry name" value="UDP-N-ACETYLMURAMATE--L-ALANINE LIGASE-RELATED"/>
    <property type="match status" value="1"/>
</dbReference>
<dbReference type="AlphaFoldDB" id="E0TDS1"/>
<gene>
    <name evidence="3" type="ordered locus">PB2503_09674</name>
</gene>
<accession>E0TDS1</accession>